<evidence type="ECO:0000256" key="3">
    <source>
        <dbReference type="ARBA" id="ARBA00022980"/>
    </source>
</evidence>
<evidence type="ECO:0000313" key="8">
    <source>
        <dbReference type="EMBL" id="KAF1990009.1"/>
    </source>
</evidence>
<evidence type="ECO:0000256" key="1">
    <source>
        <dbReference type="ARBA" id="ARBA00004173"/>
    </source>
</evidence>
<dbReference type="InterPro" id="IPR036249">
    <property type="entry name" value="Thioredoxin-like_sf"/>
</dbReference>
<dbReference type="GO" id="GO:0032543">
    <property type="term" value="P:mitochondrial translation"/>
    <property type="evidence" value="ECO:0007669"/>
    <property type="project" value="InterPro"/>
</dbReference>
<reference evidence="8" key="1">
    <citation type="journal article" date="2020" name="Stud. Mycol.">
        <title>101 Dothideomycetes genomes: a test case for predicting lifestyles and emergence of pathogens.</title>
        <authorList>
            <person name="Haridas S."/>
            <person name="Albert R."/>
            <person name="Binder M."/>
            <person name="Bloem J."/>
            <person name="Labutti K."/>
            <person name="Salamov A."/>
            <person name="Andreopoulos B."/>
            <person name="Baker S."/>
            <person name="Barry K."/>
            <person name="Bills G."/>
            <person name="Bluhm B."/>
            <person name="Cannon C."/>
            <person name="Castanera R."/>
            <person name="Culley D."/>
            <person name="Daum C."/>
            <person name="Ezra D."/>
            <person name="Gonzalez J."/>
            <person name="Henrissat B."/>
            <person name="Kuo A."/>
            <person name="Liang C."/>
            <person name="Lipzen A."/>
            <person name="Lutzoni F."/>
            <person name="Magnuson J."/>
            <person name="Mondo S."/>
            <person name="Nolan M."/>
            <person name="Ohm R."/>
            <person name="Pangilinan J."/>
            <person name="Park H.-J."/>
            <person name="Ramirez L."/>
            <person name="Alfaro M."/>
            <person name="Sun H."/>
            <person name="Tritt A."/>
            <person name="Yoshinaga Y."/>
            <person name="Zwiers L.-H."/>
            <person name="Turgeon B."/>
            <person name="Goodwin S."/>
            <person name="Spatafora J."/>
            <person name="Crous P."/>
            <person name="Grigoriev I."/>
        </authorList>
    </citation>
    <scope>NUCLEOTIDE SEQUENCE</scope>
    <source>
        <strain evidence="8">CBS 113979</strain>
    </source>
</reference>
<dbReference type="SUPFAM" id="SSF52833">
    <property type="entry name" value="Thioredoxin-like"/>
    <property type="match status" value="1"/>
</dbReference>
<evidence type="ECO:0000259" key="7">
    <source>
        <dbReference type="SMART" id="SM00916"/>
    </source>
</evidence>
<keyword evidence="4" id="KW-0496">Mitochondrion</keyword>
<keyword evidence="5" id="KW-0687">Ribonucleoprotein</keyword>
<accession>A0A6G1HAG2</accession>
<dbReference type="OrthoDB" id="88at2759"/>
<evidence type="ECO:0000313" key="9">
    <source>
        <dbReference type="Proteomes" id="UP000800041"/>
    </source>
</evidence>
<sequence length="137" mass="15122">MPLKALEAVSKGQNGVGAFILQCKRIDVHYCDWAGSSKGMNTFITTHLPTFARLNPSIELHISPRPTRHPLLRGHYINGRQKAVCVKNLAPGQILEKAELLKAGSGEKNQRINKPVASLNGSVRGVWSPFHGSRYRL</sequence>
<dbReference type="Pfam" id="PF05047">
    <property type="entry name" value="L51_S25_CI-B8"/>
    <property type="match status" value="1"/>
</dbReference>
<dbReference type="EMBL" id="ML977143">
    <property type="protein sequence ID" value="KAF1990009.1"/>
    <property type="molecule type" value="Genomic_DNA"/>
</dbReference>
<proteinExistence type="inferred from homology"/>
<dbReference type="FunFam" id="3.40.30.10:FF:000173">
    <property type="entry name" value="Mitochondrial 54S ribosomal protein"/>
    <property type="match status" value="1"/>
</dbReference>
<evidence type="ECO:0000256" key="5">
    <source>
        <dbReference type="ARBA" id="ARBA00023274"/>
    </source>
</evidence>
<evidence type="ECO:0000256" key="4">
    <source>
        <dbReference type="ARBA" id="ARBA00023128"/>
    </source>
</evidence>
<dbReference type="Gene3D" id="3.40.30.10">
    <property type="entry name" value="Glutaredoxin"/>
    <property type="match status" value="1"/>
</dbReference>
<gene>
    <name evidence="8" type="ORF">K402DRAFT_390332</name>
</gene>
<name>A0A6G1HAG2_9PEZI</name>
<dbReference type="InterPro" id="IPR007741">
    <property type="entry name" value="Ribosomal_mL43/mS25/NADH_DH"/>
</dbReference>
<feature type="domain" description="Ribosomal protein/NADH dehydrogenase" evidence="7">
    <location>
        <begin position="32"/>
        <end position="105"/>
    </location>
</feature>
<dbReference type="InterPro" id="IPR039927">
    <property type="entry name" value="Ribosomal_mL43"/>
</dbReference>
<dbReference type="SMART" id="SM00916">
    <property type="entry name" value="L51_S25_CI-B8"/>
    <property type="match status" value="1"/>
</dbReference>
<evidence type="ECO:0000256" key="2">
    <source>
        <dbReference type="ARBA" id="ARBA00006073"/>
    </source>
</evidence>
<dbReference type="Proteomes" id="UP000800041">
    <property type="component" value="Unassembled WGS sequence"/>
</dbReference>
<dbReference type="GO" id="GO:0003735">
    <property type="term" value="F:structural constituent of ribosome"/>
    <property type="evidence" value="ECO:0007669"/>
    <property type="project" value="InterPro"/>
</dbReference>
<dbReference type="PANTHER" id="PTHR21396:SF2">
    <property type="entry name" value="LARGE RIBOSOMAL SUBUNIT PROTEIN ML43"/>
    <property type="match status" value="1"/>
</dbReference>
<comment type="subcellular location">
    <subcellularLocation>
        <location evidence="1">Mitochondrion</location>
    </subcellularLocation>
</comment>
<evidence type="ECO:0000256" key="6">
    <source>
        <dbReference type="ARBA" id="ARBA00035188"/>
    </source>
</evidence>
<comment type="similarity">
    <text evidence="2">Belongs to the mitochondrion-specific ribosomal protein mL43 family.</text>
</comment>
<dbReference type="PANTHER" id="PTHR21396">
    <property type="entry name" value="39S RIBOSOMAL PROTEIN L43"/>
    <property type="match status" value="1"/>
</dbReference>
<dbReference type="AlphaFoldDB" id="A0A6G1HAG2"/>
<keyword evidence="3" id="KW-0689">Ribosomal protein</keyword>
<protein>
    <recommendedName>
        <fullName evidence="6">Large ribosomal subunit protein mL43</fullName>
    </recommendedName>
</protein>
<dbReference type="GO" id="GO:0005762">
    <property type="term" value="C:mitochondrial large ribosomal subunit"/>
    <property type="evidence" value="ECO:0007669"/>
    <property type="project" value="TreeGrafter"/>
</dbReference>
<keyword evidence="9" id="KW-1185">Reference proteome</keyword>
<organism evidence="8 9">
    <name type="scientific">Aulographum hederae CBS 113979</name>
    <dbReference type="NCBI Taxonomy" id="1176131"/>
    <lineage>
        <taxon>Eukaryota</taxon>
        <taxon>Fungi</taxon>
        <taxon>Dikarya</taxon>
        <taxon>Ascomycota</taxon>
        <taxon>Pezizomycotina</taxon>
        <taxon>Dothideomycetes</taxon>
        <taxon>Pleosporomycetidae</taxon>
        <taxon>Aulographales</taxon>
        <taxon>Aulographaceae</taxon>
    </lineage>
</organism>